<dbReference type="PROSITE" id="PS50887">
    <property type="entry name" value="GGDEF"/>
    <property type="match status" value="1"/>
</dbReference>
<proteinExistence type="predicted"/>
<dbReference type="NCBIfam" id="TIGR00254">
    <property type="entry name" value="GGDEF"/>
    <property type="match status" value="1"/>
</dbReference>
<keyword evidence="1" id="KW-0472">Membrane</keyword>
<dbReference type="InterPro" id="IPR029787">
    <property type="entry name" value="Nucleotide_cyclase"/>
</dbReference>
<dbReference type="RefSeq" id="WP_336602129.1">
    <property type="nucleotide sequence ID" value="NZ_JACFYJ010000116.1"/>
</dbReference>
<dbReference type="EMBL" id="JACFYJ010000116">
    <property type="protein sequence ID" value="MEI6002506.1"/>
    <property type="molecule type" value="Genomic_DNA"/>
</dbReference>
<dbReference type="PROSITE" id="PS51257">
    <property type="entry name" value="PROKAR_LIPOPROTEIN"/>
    <property type="match status" value="1"/>
</dbReference>
<sequence>MKRTVTPHRPPSARWRPQPSAVGAVALACLVTGLLYVAVQVKALYADHFQQRYASLVLEAVARADNARLAASFARRAARAARPPGRAASSAASSADPNINANANANYQQALDQLKARVAELDALIGSSPIPAPRLPQNDATAASFDDLQHALAVTAEYWHARTDAISADVRRRTLRVASVLAVLTVVVAGALLAALVVFARRHRRLAGLTYEFRHAAQHDAMTGLPNRQQLLARLDQIAVSGAPGKCGLLYVDLDGFKQVNDTHGHSVGDAFLVAVAQRFRQSLRPGDLVARMGGDEFAALVLGFGSDTELAAIATRLMNCVGDADAQMGLGLVRASVGIATFPDRVADHRLLVAAADDAMYDVKRHGKNGYAFVSRPAPPA</sequence>
<dbReference type="PANTHER" id="PTHR46663">
    <property type="entry name" value="DIGUANYLATE CYCLASE DGCT-RELATED"/>
    <property type="match status" value="1"/>
</dbReference>
<evidence type="ECO:0000256" key="1">
    <source>
        <dbReference type="SAM" id="Phobius"/>
    </source>
</evidence>
<evidence type="ECO:0000313" key="3">
    <source>
        <dbReference type="EMBL" id="MEI6002506.1"/>
    </source>
</evidence>
<keyword evidence="4" id="KW-1185">Reference proteome</keyword>
<gene>
    <name evidence="3" type="ORF">H3V53_36950</name>
</gene>
<dbReference type="SMART" id="SM00267">
    <property type="entry name" value="GGDEF"/>
    <property type="match status" value="1"/>
</dbReference>
<feature type="domain" description="GGDEF" evidence="2">
    <location>
        <begin position="245"/>
        <end position="377"/>
    </location>
</feature>
<dbReference type="InterPro" id="IPR043128">
    <property type="entry name" value="Rev_trsase/Diguanyl_cyclase"/>
</dbReference>
<accession>A0ABU8J428</accession>
<dbReference type="InterPro" id="IPR052163">
    <property type="entry name" value="DGC-Regulatory_Protein"/>
</dbReference>
<dbReference type="Proteomes" id="UP001386437">
    <property type="component" value="Unassembled WGS sequence"/>
</dbReference>
<keyword evidence="1" id="KW-1133">Transmembrane helix</keyword>
<dbReference type="SUPFAM" id="SSF55073">
    <property type="entry name" value="Nucleotide cyclase"/>
    <property type="match status" value="1"/>
</dbReference>
<keyword evidence="1" id="KW-0812">Transmembrane</keyword>
<dbReference type="PANTHER" id="PTHR46663:SF2">
    <property type="entry name" value="GGDEF DOMAIN-CONTAINING PROTEIN"/>
    <property type="match status" value="1"/>
</dbReference>
<dbReference type="InterPro" id="IPR000160">
    <property type="entry name" value="GGDEF_dom"/>
</dbReference>
<feature type="transmembrane region" description="Helical" evidence="1">
    <location>
        <begin position="21"/>
        <end position="39"/>
    </location>
</feature>
<evidence type="ECO:0000313" key="4">
    <source>
        <dbReference type="Proteomes" id="UP001386437"/>
    </source>
</evidence>
<comment type="caution">
    <text evidence="3">The sequence shown here is derived from an EMBL/GenBank/DDBJ whole genome shotgun (WGS) entry which is preliminary data.</text>
</comment>
<dbReference type="CDD" id="cd01949">
    <property type="entry name" value="GGDEF"/>
    <property type="match status" value="1"/>
</dbReference>
<organism evidence="3 4">
    <name type="scientific">Paraburkholderia bengalensis</name>
    <dbReference type="NCBI Taxonomy" id="2747562"/>
    <lineage>
        <taxon>Bacteria</taxon>
        <taxon>Pseudomonadati</taxon>
        <taxon>Pseudomonadota</taxon>
        <taxon>Betaproteobacteria</taxon>
        <taxon>Burkholderiales</taxon>
        <taxon>Burkholderiaceae</taxon>
        <taxon>Paraburkholderia</taxon>
    </lineage>
</organism>
<dbReference type="Pfam" id="PF00990">
    <property type="entry name" value="GGDEF"/>
    <property type="match status" value="1"/>
</dbReference>
<protein>
    <submittedName>
        <fullName evidence="3">GGDEF domain-containing protein</fullName>
    </submittedName>
</protein>
<reference evidence="3 4" key="1">
    <citation type="journal article" date="2022" name="Arch. Microbiol.">
        <title>Paraburkholderia bengalensis sp. nov. isolated from roots of Oryza sativa, IR64.</title>
        <authorList>
            <person name="Nag P."/>
            <person name="Mondal N."/>
            <person name="Sarkar J."/>
            <person name="Das S."/>
        </authorList>
    </citation>
    <scope>NUCLEOTIDE SEQUENCE [LARGE SCALE GENOMIC DNA]</scope>
    <source>
        <strain evidence="3 4">IR64_4_BI</strain>
    </source>
</reference>
<evidence type="ECO:0000259" key="2">
    <source>
        <dbReference type="PROSITE" id="PS50887"/>
    </source>
</evidence>
<feature type="transmembrane region" description="Helical" evidence="1">
    <location>
        <begin position="177"/>
        <end position="199"/>
    </location>
</feature>
<dbReference type="Gene3D" id="3.30.70.270">
    <property type="match status" value="1"/>
</dbReference>
<name>A0ABU8J428_9BURK</name>